<keyword evidence="4" id="KW-0949">S-adenosyl-L-methionine</keyword>
<dbReference type="CDD" id="cd02440">
    <property type="entry name" value="AdoMet_MTases"/>
    <property type="match status" value="1"/>
</dbReference>
<keyword evidence="5" id="KW-0443">Lipid metabolism</keyword>
<dbReference type="PANTHER" id="PTHR43667">
    <property type="entry name" value="CYCLOPROPANE-FATTY-ACYL-PHOSPHOLIPID SYNTHASE"/>
    <property type="match status" value="1"/>
</dbReference>
<dbReference type="Proteomes" id="UP000297741">
    <property type="component" value="Unassembled WGS sequence"/>
</dbReference>
<evidence type="ECO:0000256" key="2">
    <source>
        <dbReference type="ARBA" id="ARBA00022603"/>
    </source>
</evidence>
<evidence type="ECO:0000313" key="6">
    <source>
        <dbReference type="EMBL" id="TGD45307.1"/>
    </source>
</evidence>
<evidence type="ECO:0000256" key="1">
    <source>
        <dbReference type="ARBA" id="ARBA00010815"/>
    </source>
</evidence>
<dbReference type="GO" id="GO:0008168">
    <property type="term" value="F:methyltransferase activity"/>
    <property type="evidence" value="ECO:0007669"/>
    <property type="project" value="UniProtKB-KW"/>
</dbReference>
<reference evidence="6 7" key="1">
    <citation type="submission" date="2018-11" db="EMBL/GenBank/DDBJ databases">
        <title>Tabrizicola sp. isolated from sediment of alpine lake.</title>
        <authorList>
            <person name="Liu Z."/>
        </authorList>
    </citation>
    <scope>NUCLEOTIDE SEQUENCE [LARGE SCALE GENOMIC DNA]</scope>
    <source>
        <strain evidence="6 7">DRYC-M-16</strain>
    </source>
</reference>
<dbReference type="RefSeq" id="WP_135428686.1">
    <property type="nucleotide sequence ID" value="NZ_RPEM01000001.1"/>
</dbReference>
<evidence type="ECO:0000256" key="3">
    <source>
        <dbReference type="ARBA" id="ARBA00022679"/>
    </source>
</evidence>
<dbReference type="InterPro" id="IPR029063">
    <property type="entry name" value="SAM-dependent_MTases_sf"/>
</dbReference>
<proteinExistence type="inferred from homology"/>
<comment type="caution">
    <text evidence="6">The sequence shown here is derived from an EMBL/GenBank/DDBJ whole genome shotgun (WGS) entry which is preliminary data.</text>
</comment>
<gene>
    <name evidence="6" type="ORF">EEB11_01760</name>
</gene>
<dbReference type="InterPro" id="IPR050723">
    <property type="entry name" value="CFA/CMAS"/>
</dbReference>
<comment type="similarity">
    <text evidence="1">Belongs to the CFA/CMAS family.</text>
</comment>
<keyword evidence="7" id="KW-1185">Reference proteome</keyword>
<evidence type="ECO:0000313" key="7">
    <source>
        <dbReference type="Proteomes" id="UP000297741"/>
    </source>
</evidence>
<dbReference type="SUPFAM" id="SSF53335">
    <property type="entry name" value="S-adenosyl-L-methionine-dependent methyltransferases"/>
    <property type="match status" value="1"/>
</dbReference>
<organism evidence="6 7">
    <name type="scientific">Pseudotabrizicola sediminis</name>
    <dbReference type="NCBI Taxonomy" id="2486418"/>
    <lineage>
        <taxon>Bacteria</taxon>
        <taxon>Pseudomonadati</taxon>
        <taxon>Pseudomonadota</taxon>
        <taxon>Alphaproteobacteria</taxon>
        <taxon>Rhodobacterales</taxon>
        <taxon>Paracoccaceae</taxon>
        <taxon>Pseudotabrizicola</taxon>
    </lineage>
</organism>
<protein>
    <submittedName>
        <fullName evidence="6">Class I SAM-dependent methyltransferase</fullName>
    </submittedName>
</protein>
<dbReference type="Pfam" id="PF02353">
    <property type="entry name" value="CMAS"/>
    <property type="match status" value="1"/>
</dbReference>
<dbReference type="EMBL" id="RPEM01000001">
    <property type="protein sequence ID" value="TGD45307.1"/>
    <property type="molecule type" value="Genomic_DNA"/>
</dbReference>
<keyword evidence="2 6" id="KW-0489">Methyltransferase</keyword>
<name>A0ABY2KRA8_9RHOB</name>
<evidence type="ECO:0000256" key="5">
    <source>
        <dbReference type="ARBA" id="ARBA00023098"/>
    </source>
</evidence>
<accession>A0ABY2KRA8</accession>
<keyword evidence="3" id="KW-0808">Transferase</keyword>
<dbReference type="GO" id="GO:0032259">
    <property type="term" value="P:methylation"/>
    <property type="evidence" value="ECO:0007669"/>
    <property type="project" value="UniProtKB-KW"/>
</dbReference>
<sequence>MGPDPALPAAQARAAALGLSGKVEFRLQDYRDVPDRFDRVVSVGMMEHVGVPQYQAYFDKIHAVLAKDGIGLIHFIGRHTPPRVLSPWFQKYIFPGGYAPAYSEVIPRVERADLVVTDLEVWRGRYNRTLRHWQDRFRANEPQVQAMFDDRFVRVWWWYLVAAEVSFTHMGMVLFQMQIARQPGAVPRVRDYLYPGPRADPSSDPA</sequence>
<dbReference type="Gene3D" id="3.40.50.150">
    <property type="entry name" value="Vaccinia Virus protein VP39"/>
    <property type="match status" value="1"/>
</dbReference>
<evidence type="ECO:0000256" key="4">
    <source>
        <dbReference type="ARBA" id="ARBA00022691"/>
    </source>
</evidence>
<dbReference type="PANTHER" id="PTHR43667:SF1">
    <property type="entry name" value="CYCLOPROPANE-FATTY-ACYL-PHOSPHOLIPID SYNTHASE"/>
    <property type="match status" value="1"/>
</dbReference>